<dbReference type="HAMAP" id="MF_01307_B">
    <property type="entry name" value="Ribosomal_uS5_B"/>
    <property type="match status" value="1"/>
</dbReference>
<evidence type="ECO:0000256" key="1">
    <source>
        <dbReference type="ARBA" id="ARBA00003093"/>
    </source>
</evidence>
<comment type="function">
    <text evidence="8">With S4 and S12 plays an important role in translational accuracy.</text>
</comment>
<dbReference type="OrthoDB" id="9809045at2"/>
<dbReference type="Gene3D" id="3.30.230.10">
    <property type="match status" value="1"/>
</dbReference>
<dbReference type="NCBIfam" id="TIGR01021">
    <property type="entry name" value="rpsE_bact"/>
    <property type="match status" value="1"/>
</dbReference>
<dbReference type="InterPro" id="IPR020568">
    <property type="entry name" value="Ribosomal_Su5_D2-typ_SF"/>
</dbReference>
<feature type="domain" description="S5 DRBM" evidence="10">
    <location>
        <begin position="14"/>
        <end position="77"/>
    </location>
</feature>
<keyword evidence="3 8" id="KW-0699">rRNA-binding</keyword>
<evidence type="ECO:0000313" key="12">
    <source>
        <dbReference type="Proteomes" id="UP000244792"/>
    </source>
</evidence>
<comment type="domain">
    <text evidence="8">The N-terminal domain interacts with the head of the 30S subunit; the C-terminal domain interacts with the body and contacts protein S4. The interaction surface between S4 and S5 is involved in control of translational fidelity.</text>
</comment>
<proteinExistence type="inferred from homology"/>
<dbReference type="PROSITE" id="PS00585">
    <property type="entry name" value="RIBOSOMAL_S5"/>
    <property type="match status" value="1"/>
</dbReference>
<comment type="similarity">
    <text evidence="2 8 9">Belongs to the universal ribosomal protein uS5 family.</text>
</comment>
<dbReference type="InterPro" id="IPR005324">
    <property type="entry name" value="Ribosomal_uS5_C"/>
</dbReference>
<evidence type="ECO:0000256" key="2">
    <source>
        <dbReference type="ARBA" id="ARBA00008945"/>
    </source>
</evidence>
<evidence type="ECO:0000256" key="7">
    <source>
        <dbReference type="ARBA" id="ARBA00035255"/>
    </source>
</evidence>
<dbReference type="InterPro" id="IPR013810">
    <property type="entry name" value="Ribosomal_uS5_N"/>
</dbReference>
<dbReference type="GO" id="GO:0006412">
    <property type="term" value="P:translation"/>
    <property type="evidence" value="ECO:0007669"/>
    <property type="project" value="UniProtKB-UniRule"/>
</dbReference>
<dbReference type="PROSITE" id="PS50881">
    <property type="entry name" value="S5_DSRBD"/>
    <property type="match status" value="1"/>
</dbReference>
<dbReference type="FunFam" id="3.30.160.20:FF:000001">
    <property type="entry name" value="30S ribosomal protein S5"/>
    <property type="match status" value="1"/>
</dbReference>
<dbReference type="PANTHER" id="PTHR48277">
    <property type="entry name" value="MITOCHONDRIAL RIBOSOMAL PROTEIN S5"/>
    <property type="match status" value="1"/>
</dbReference>
<dbReference type="GO" id="GO:0005737">
    <property type="term" value="C:cytoplasm"/>
    <property type="evidence" value="ECO:0007669"/>
    <property type="project" value="UniProtKB-ARBA"/>
</dbReference>
<organism evidence="11 12">
    <name type="scientific">Thermodesulfobium acidiphilum</name>
    <dbReference type="NCBI Taxonomy" id="1794699"/>
    <lineage>
        <taxon>Bacteria</taxon>
        <taxon>Pseudomonadati</taxon>
        <taxon>Thermodesulfobiota</taxon>
        <taxon>Thermodesulfobiia</taxon>
        <taxon>Thermodesulfobiales</taxon>
        <taxon>Thermodesulfobiaceae</taxon>
        <taxon>Thermodesulfobium</taxon>
    </lineage>
</organism>
<evidence type="ECO:0000256" key="6">
    <source>
        <dbReference type="ARBA" id="ARBA00023274"/>
    </source>
</evidence>
<dbReference type="SUPFAM" id="SSF54211">
    <property type="entry name" value="Ribosomal protein S5 domain 2-like"/>
    <property type="match status" value="1"/>
</dbReference>
<dbReference type="GO" id="GO:0015935">
    <property type="term" value="C:small ribosomal subunit"/>
    <property type="evidence" value="ECO:0007669"/>
    <property type="project" value="InterPro"/>
</dbReference>
<dbReference type="InterPro" id="IPR005712">
    <property type="entry name" value="Ribosomal_uS5_bac-type"/>
</dbReference>
<keyword evidence="12" id="KW-1185">Reference proteome</keyword>
<evidence type="ECO:0000256" key="3">
    <source>
        <dbReference type="ARBA" id="ARBA00022730"/>
    </source>
</evidence>
<dbReference type="Pfam" id="PF03719">
    <property type="entry name" value="Ribosomal_S5_C"/>
    <property type="match status" value="1"/>
</dbReference>
<dbReference type="Proteomes" id="UP000244792">
    <property type="component" value="Chromosome"/>
</dbReference>
<dbReference type="GO" id="GO:0042254">
    <property type="term" value="P:ribosome biogenesis"/>
    <property type="evidence" value="ECO:0007669"/>
    <property type="project" value="UniProtKB-ARBA"/>
</dbReference>
<dbReference type="RefSeq" id="WP_108308710.1">
    <property type="nucleotide sequence ID" value="NZ_CP020921.1"/>
</dbReference>
<keyword evidence="5 8" id="KW-0689">Ribosomal protein</keyword>
<dbReference type="Gene3D" id="3.30.160.20">
    <property type="match status" value="1"/>
</dbReference>
<dbReference type="SUPFAM" id="SSF54768">
    <property type="entry name" value="dsRNA-binding domain-like"/>
    <property type="match status" value="1"/>
</dbReference>
<evidence type="ECO:0000256" key="4">
    <source>
        <dbReference type="ARBA" id="ARBA00022884"/>
    </source>
</evidence>
<name>A0A2R4VZD8_THEAF</name>
<keyword evidence="6 8" id="KW-0687">Ribonucleoprotein</keyword>
<keyword evidence="4 8" id="KW-0694">RNA-binding</keyword>
<dbReference type="InterPro" id="IPR014721">
    <property type="entry name" value="Ribsml_uS5_D2-typ_fold_subgr"/>
</dbReference>
<reference evidence="11 12" key="1">
    <citation type="submission" date="2017-04" db="EMBL/GenBank/DDBJ databases">
        <title>Genomic insights into metabolism of Thermodesulfobium acidiphilum.</title>
        <authorList>
            <person name="Toshchakov S.V."/>
            <person name="Frolov E.N."/>
            <person name="Kublanov I.V."/>
            <person name="Samarov N.I."/>
            <person name="Novikov A."/>
            <person name="Lebedinsky A.V."/>
            <person name="Bonch-Osmolovskaya E.A."/>
            <person name="Chernyh N.A."/>
        </authorList>
    </citation>
    <scope>NUCLEOTIDE SEQUENCE [LARGE SCALE GENOMIC DNA]</scope>
    <source>
        <strain evidence="11 12">3127-1</strain>
    </source>
</reference>
<accession>A0A2R4VZD8</accession>
<dbReference type="EMBL" id="CP020921">
    <property type="protein sequence ID" value="AWB09872.1"/>
    <property type="molecule type" value="Genomic_DNA"/>
</dbReference>
<evidence type="ECO:0000256" key="5">
    <source>
        <dbReference type="ARBA" id="ARBA00022980"/>
    </source>
</evidence>
<dbReference type="InterPro" id="IPR018192">
    <property type="entry name" value="Ribosomal_uS5_N_CS"/>
</dbReference>
<evidence type="ECO:0000256" key="8">
    <source>
        <dbReference type="HAMAP-Rule" id="MF_01307"/>
    </source>
</evidence>
<dbReference type="GO" id="GO:0003735">
    <property type="term" value="F:structural constituent of ribosome"/>
    <property type="evidence" value="ECO:0007669"/>
    <property type="project" value="UniProtKB-UniRule"/>
</dbReference>
<dbReference type="AlphaFoldDB" id="A0A2R4VZD8"/>
<dbReference type="PANTHER" id="PTHR48277:SF1">
    <property type="entry name" value="MITOCHONDRIAL RIBOSOMAL PROTEIN S5"/>
    <property type="match status" value="1"/>
</dbReference>
<protein>
    <recommendedName>
        <fullName evidence="7 8">Small ribosomal subunit protein uS5</fullName>
    </recommendedName>
</protein>
<dbReference type="FunFam" id="3.30.230.10:FF:000002">
    <property type="entry name" value="30S ribosomal protein S5"/>
    <property type="match status" value="1"/>
</dbReference>
<sequence length="167" mass="17834">MLNKSQHSLEDVTLQERVIEVRRVARVVAGGKRLRFRVIVIVGNGEGKVGVGIGKAQEVPSAVRKAVEKAKKNLIDVPMRGDTIPVFVQSKFGSSNVILRPAVPGTGIIAGTTVRAILELAGYKDVLTKVIGSTNALNTVLATIKGLQEINNSILLSKMRKGVVSND</sequence>
<comment type="function">
    <text evidence="1 8">Located at the back of the 30S subunit body where it stabilizes the conformation of the head with respect to the body.</text>
</comment>
<gene>
    <name evidence="8" type="primary">rpsE</name>
    <name evidence="11" type="ORF">TDSAC_0497</name>
</gene>
<dbReference type="GO" id="GO:0019843">
    <property type="term" value="F:rRNA binding"/>
    <property type="evidence" value="ECO:0007669"/>
    <property type="project" value="UniProtKB-UniRule"/>
</dbReference>
<evidence type="ECO:0000256" key="9">
    <source>
        <dbReference type="RuleBase" id="RU003823"/>
    </source>
</evidence>
<dbReference type="Pfam" id="PF00333">
    <property type="entry name" value="Ribosomal_S5"/>
    <property type="match status" value="1"/>
</dbReference>
<dbReference type="KEGG" id="taci:TDSAC_0497"/>
<evidence type="ECO:0000313" key="11">
    <source>
        <dbReference type="EMBL" id="AWB09872.1"/>
    </source>
</evidence>
<comment type="subunit">
    <text evidence="8">Part of the 30S ribosomal subunit. Contacts proteins S4 and S8.</text>
</comment>
<dbReference type="InterPro" id="IPR000851">
    <property type="entry name" value="Ribosomal_uS5"/>
</dbReference>
<evidence type="ECO:0000259" key="10">
    <source>
        <dbReference type="PROSITE" id="PS50881"/>
    </source>
</evidence>